<keyword evidence="3" id="KW-0808">Transferase</keyword>
<dbReference type="PANTHER" id="PTHR44942">
    <property type="entry name" value="METHYLTRANSF_11 DOMAIN-CONTAINING PROTEIN"/>
    <property type="match status" value="1"/>
</dbReference>
<proteinExistence type="inferred from homology"/>
<dbReference type="Proteomes" id="UP001144036">
    <property type="component" value="Unassembled WGS sequence"/>
</dbReference>
<dbReference type="RefSeq" id="WP_270152786.1">
    <property type="nucleotide sequence ID" value="NZ_JAPNNL010000003.1"/>
</dbReference>
<dbReference type="InterPro" id="IPR013216">
    <property type="entry name" value="Methyltransf_11"/>
</dbReference>
<accession>A0ABT4S471</accession>
<dbReference type="CDD" id="cd02440">
    <property type="entry name" value="AdoMet_MTases"/>
    <property type="match status" value="1"/>
</dbReference>
<gene>
    <name evidence="6" type="ORF">OUY22_01160</name>
</gene>
<dbReference type="Gene3D" id="3.40.50.150">
    <property type="entry name" value="Vaccinia Virus protein VP39"/>
    <property type="match status" value="1"/>
</dbReference>
<evidence type="ECO:0000313" key="6">
    <source>
        <dbReference type="EMBL" id="MDA0632008.1"/>
    </source>
</evidence>
<feature type="domain" description="Methyltransferase type 11" evidence="5">
    <location>
        <begin position="53"/>
        <end position="140"/>
    </location>
</feature>
<evidence type="ECO:0000256" key="1">
    <source>
        <dbReference type="ARBA" id="ARBA00008361"/>
    </source>
</evidence>
<organism evidence="6 7">
    <name type="scientific">Nonomuraea corallina</name>
    <dbReference type="NCBI Taxonomy" id="2989783"/>
    <lineage>
        <taxon>Bacteria</taxon>
        <taxon>Bacillati</taxon>
        <taxon>Actinomycetota</taxon>
        <taxon>Actinomycetes</taxon>
        <taxon>Streptosporangiales</taxon>
        <taxon>Streptosporangiaceae</taxon>
        <taxon>Nonomuraea</taxon>
    </lineage>
</organism>
<dbReference type="InterPro" id="IPR051052">
    <property type="entry name" value="Diverse_substrate_MTase"/>
</dbReference>
<protein>
    <submittedName>
        <fullName evidence="6">Class I SAM-dependent methyltransferase</fullName>
    </submittedName>
</protein>
<evidence type="ECO:0000256" key="3">
    <source>
        <dbReference type="ARBA" id="ARBA00022679"/>
    </source>
</evidence>
<dbReference type="Pfam" id="PF08241">
    <property type="entry name" value="Methyltransf_11"/>
    <property type="match status" value="1"/>
</dbReference>
<evidence type="ECO:0000256" key="4">
    <source>
        <dbReference type="SAM" id="MobiDB-lite"/>
    </source>
</evidence>
<keyword evidence="7" id="KW-1185">Reference proteome</keyword>
<comment type="similarity">
    <text evidence="1">Belongs to the methyltransferase superfamily.</text>
</comment>
<feature type="region of interest" description="Disordered" evidence="4">
    <location>
        <begin position="1"/>
        <end position="32"/>
    </location>
</feature>
<dbReference type="InterPro" id="IPR029063">
    <property type="entry name" value="SAM-dependent_MTases_sf"/>
</dbReference>
<keyword evidence="2 6" id="KW-0489">Methyltransferase</keyword>
<dbReference type="SUPFAM" id="SSF53335">
    <property type="entry name" value="S-adenosyl-L-methionine-dependent methyltransferases"/>
    <property type="match status" value="1"/>
</dbReference>
<evidence type="ECO:0000259" key="5">
    <source>
        <dbReference type="Pfam" id="PF08241"/>
    </source>
</evidence>
<reference evidence="6" key="1">
    <citation type="submission" date="2022-11" db="EMBL/GenBank/DDBJ databases">
        <title>Nonomuraea corallina sp. nov., a new species of the genus Nonomuraea isolated from sea side sediment in Thai sea.</title>
        <authorList>
            <person name="Ngamcharungchit C."/>
            <person name="Matsumoto A."/>
            <person name="Suriyachadkun C."/>
            <person name="Panbangred W."/>
            <person name="Inahashi Y."/>
            <person name="Intra B."/>
        </authorList>
    </citation>
    <scope>NUCLEOTIDE SEQUENCE</scope>
    <source>
        <strain evidence="6">MCN248</strain>
    </source>
</reference>
<evidence type="ECO:0000256" key="2">
    <source>
        <dbReference type="ARBA" id="ARBA00022603"/>
    </source>
</evidence>
<dbReference type="GO" id="GO:0008168">
    <property type="term" value="F:methyltransferase activity"/>
    <property type="evidence" value="ECO:0007669"/>
    <property type="project" value="UniProtKB-KW"/>
</dbReference>
<evidence type="ECO:0000313" key="7">
    <source>
        <dbReference type="Proteomes" id="UP001144036"/>
    </source>
</evidence>
<comment type="caution">
    <text evidence="6">The sequence shown here is derived from an EMBL/GenBank/DDBJ whole genome shotgun (WGS) entry which is preliminary data.</text>
</comment>
<dbReference type="EMBL" id="JAPNNL010000003">
    <property type="protein sequence ID" value="MDA0632008.1"/>
    <property type="molecule type" value="Genomic_DNA"/>
</dbReference>
<sequence length="266" mass="28144">MPTLPAPGPEPHRERQAAESFGADPERYDRTRPRYPAPLVDRIVAAAPGPDVLDVGIGTGIAARRLRAAGCRVLGVEVDPRMAAFARRGGFDVEVSAFETWDPAGRTFDAVVSAQTWHWIDPAAGAAKAAGALRPGGLLAVFWNVAQPPPALSDAFAEVYARVLPHLPGLGAAMSAQDAYAPLFAKATDGMRATGALTEPEQWRFTWEQAYTRDEWLDQVPTIGGHSRFRPAELDALLAGVGAAIDAAGGGFTMAYTTVAVTATRA</sequence>
<dbReference type="PANTHER" id="PTHR44942:SF4">
    <property type="entry name" value="METHYLTRANSFERASE TYPE 11 DOMAIN-CONTAINING PROTEIN"/>
    <property type="match status" value="1"/>
</dbReference>
<dbReference type="GO" id="GO:0032259">
    <property type="term" value="P:methylation"/>
    <property type="evidence" value="ECO:0007669"/>
    <property type="project" value="UniProtKB-KW"/>
</dbReference>
<name>A0ABT4S471_9ACTN</name>